<reference evidence="3 6" key="3">
    <citation type="submission" date="2021-03" db="EMBL/GenBank/DDBJ databases">
        <title>Staphylococci and Mammaliicocci in bats.</title>
        <authorList>
            <person name="Fountain K."/>
        </authorList>
    </citation>
    <scope>NUCLEOTIDE SEQUENCE [LARGE SCALE GENOMIC DNA]</scope>
    <source>
        <strain evidence="3 6">18_1_E_SW</strain>
    </source>
</reference>
<dbReference type="OrthoDB" id="2414433at2"/>
<dbReference type="Pfam" id="PF13038">
    <property type="entry name" value="DUF3899"/>
    <property type="match status" value="1"/>
</dbReference>
<accession>A0A2T4S7J2</accession>
<dbReference type="EMBL" id="PZHR01000114">
    <property type="protein sequence ID" value="PTK57405.1"/>
    <property type="molecule type" value="Genomic_DNA"/>
</dbReference>
<evidence type="ECO:0000259" key="2">
    <source>
        <dbReference type="Pfam" id="PF13038"/>
    </source>
</evidence>
<gene>
    <name evidence="4" type="ORF">BUZ61_12590</name>
    <name evidence="3" type="ORF">J3T88_11200</name>
</gene>
<evidence type="ECO:0000256" key="1">
    <source>
        <dbReference type="SAM" id="Phobius"/>
    </source>
</evidence>
<keyword evidence="6" id="KW-1185">Reference proteome</keyword>
<name>A0A2T4S7J2_9STAP</name>
<evidence type="ECO:0000313" key="4">
    <source>
        <dbReference type="EMBL" id="PTK57405.1"/>
    </source>
</evidence>
<evidence type="ECO:0000313" key="5">
    <source>
        <dbReference type="Proteomes" id="UP000240400"/>
    </source>
</evidence>
<keyword evidence="1" id="KW-0472">Membrane</keyword>
<keyword evidence="1" id="KW-1133">Transmembrane helix</keyword>
<dbReference type="InterPro" id="IPR025007">
    <property type="entry name" value="DUF3899"/>
</dbReference>
<proteinExistence type="predicted"/>
<reference evidence="4 5" key="1">
    <citation type="journal article" date="2016" name="Front. Microbiol.">
        <title>Comprehensive Phylogenetic Analysis of Bovine Non-aureus Staphylococci Species Based on Whole-Genome Sequencing.</title>
        <authorList>
            <person name="Naushad S."/>
            <person name="Barkema H.W."/>
            <person name="Luby C."/>
            <person name="Condas L.A."/>
            <person name="Nobrega D.B."/>
            <person name="Carson D.A."/>
            <person name="De Buck J."/>
        </authorList>
    </citation>
    <scope>NUCLEOTIDE SEQUENCE [LARGE SCALE GENOMIC DNA]</scope>
    <source>
        <strain evidence="4 5">SNUC 4337</strain>
    </source>
</reference>
<organism evidence="4 5">
    <name type="scientific">Staphylococcus nepalensis</name>
    <dbReference type="NCBI Taxonomy" id="214473"/>
    <lineage>
        <taxon>Bacteria</taxon>
        <taxon>Bacillati</taxon>
        <taxon>Bacillota</taxon>
        <taxon>Bacilli</taxon>
        <taxon>Bacillales</taxon>
        <taxon>Staphylococcaceae</taxon>
        <taxon>Staphylococcus</taxon>
    </lineage>
</organism>
<sequence>MKYLQHIIIYLLFTPLLSFILWLFTAHTWINLINVTFYISMILAIIFFIILITQEGILDPTSFGFRRLKYQLTRKKHRHTLDEDEFFKPTKVKKDVYIVSPWVKIGFICNLAYIAVSILISFAI</sequence>
<dbReference type="EMBL" id="JAFNLT010000010">
    <property type="protein sequence ID" value="MBO1227866.1"/>
    <property type="molecule type" value="Genomic_DNA"/>
</dbReference>
<dbReference type="Proteomes" id="UP000664081">
    <property type="component" value="Unassembled WGS sequence"/>
</dbReference>
<keyword evidence="1" id="KW-0812">Transmembrane</keyword>
<dbReference type="AlphaFoldDB" id="A0A2T4S7J2"/>
<feature type="transmembrane region" description="Helical" evidence="1">
    <location>
        <begin position="102"/>
        <end position="123"/>
    </location>
</feature>
<comment type="caution">
    <text evidence="4">The sequence shown here is derived from an EMBL/GenBank/DDBJ whole genome shotgun (WGS) entry which is preliminary data.</text>
</comment>
<feature type="transmembrane region" description="Helical" evidence="1">
    <location>
        <begin position="36"/>
        <end position="58"/>
    </location>
</feature>
<protein>
    <submittedName>
        <fullName evidence="4">DUF3899 domain-containing protein</fullName>
    </submittedName>
</protein>
<feature type="domain" description="DUF3899" evidence="2">
    <location>
        <begin position="33"/>
        <end position="122"/>
    </location>
</feature>
<evidence type="ECO:0000313" key="3">
    <source>
        <dbReference type="EMBL" id="MBO1227866.1"/>
    </source>
</evidence>
<dbReference type="RefSeq" id="WP_107644551.1">
    <property type="nucleotide sequence ID" value="NZ_JAFNLQ010000003.1"/>
</dbReference>
<feature type="transmembrane region" description="Helical" evidence="1">
    <location>
        <begin position="7"/>
        <end position="30"/>
    </location>
</feature>
<reference evidence="4" key="2">
    <citation type="submission" date="2018-03" db="EMBL/GenBank/DDBJ databases">
        <authorList>
            <person name="Keele B.F."/>
        </authorList>
    </citation>
    <scope>NUCLEOTIDE SEQUENCE</scope>
    <source>
        <strain evidence="4">SNUC 4337</strain>
    </source>
</reference>
<evidence type="ECO:0000313" key="6">
    <source>
        <dbReference type="Proteomes" id="UP000664081"/>
    </source>
</evidence>
<dbReference type="Proteomes" id="UP000240400">
    <property type="component" value="Unassembled WGS sequence"/>
</dbReference>